<name>A0A182SNE7_9DIPT</name>
<accession>A0A182SNE7</accession>
<protein>
    <submittedName>
        <fullName evidence="1">Uncharacterized protein</fullName>
    </submittedName>
</protein>
<evidence type="ECO:0000313" key="1">
    <source>
        <dbReference type="EnsemblMetazoa" id="AMAM010224-PA"/>
    </source>
</evidence>
<organism evidence="1 2">
    <name type="scientific">Anopheles maculatus</name>
    <dbReference type="NCBI Taxonomy" id="74869"/>
    <lineage>
        <taxon>Eukaryota</taxon>
        <taxon>Metazoa</taxon>
        <taxon>Ecdysozoa</taxon>
        <taxon>Arthropoda</taxon>
        <taxon>Hexapoda</taxon>
        <taxon>Insecta</taxon>
        <taxon>Pterygota</taxon>
        <taxon>Neoptera</taxon>
        <taxon>Endopterygota</taxon>
        <taxon>Diptera</taxon>
        <taxon>Nematocera</taxon>
        <taxon>Culicoidea</taxon>
        <taxon>Culicidae</taxon>
        <taxon>Anophelinae</taxon>
        <taxon>Anopheles</taxon>
        <taxon>Anopheles maculatus group</taxon>
    </lineage>
</organism>
<dbReference type="AlphaFoldDB" id="A0A182SNE7"/>
<reference evidence="2" key="1">
    <citation type="submission" date="2013-09" db="EMBL/GenBank/DDBJ databases">
        <title>The Genome Sequence of Anopheles maculatus species B.</title>
        <authorList>
            <consortium name="The Broad Institute Genomics Platform"/>
            <person name="Neafsey D.E."/>
            <person name="Besansky N."/>
            <person name="Howell P."/>
            <person name="Walton C."/>
            <person name="Young S.K."/>
            <person name="Zeng Q."/>
            <person name="Gargeya S."/>
            <person name="Fitzgerald M."/>
            <person name="Haas B."/>
            <person name="Abouelleil A."/>
            <person name="Allen A.W."/>
            <person name="Alvarado L."/>
            <person name="Arachchi H.M."/>
            <person name="Berlin A.M."/>
            <person name="Chapman S.B."/>
            <person name="Gainer-Dewar J."/>
            <person name="Goldberg J."/>
            <person name="Griggs A."/>
            <person name="Gujja S."/>
            <person name="Hansen M."/>
            <person name="Howarth C."/>
            <person name="Imamovic A."/>
            <person name="Ireland A."/>
            <person name="Larimer J."/>
            <person name="McCowan C."/>
            <person name="Murphy C."/>
            <person name="Pearson M."/>
            <person name="Poon T.W."/>
            <person name="Priest M."/>
            <person name="Roberts A."/>
            <person name="Saif S."/>
            <person name="Shea T."/>
            <person name="Sisk P."/>
            <person name="Sykes S."/>
            <person name="Wortman J."/>
            <person name="Nusbaum C."/>
            <person name="Birren B."/>
        </authorList>
    </citation>
    <scope>NUCLEOTIDE SEQUENCE [LARGE SCALE GENOMIC DNA]</scope>
    <source>
        <strain evidence="2">maculatus3</strain>
    </source>
</reference>
<sequence length="115" mass="13069">PSLGSFVECDLDLEDPKIISRLPEQCQNVDDVTKALMVEESASFKRFHQKLLDYEASQVPAGEDAVHMDMDFRNQLYAAGDLHECLSLDDTINQYLRCVMDKRVKMLDLIDQASS</sequence>
<dbReference type="EnsemblMetazoa" id="AMAM010224-RA">
    <property type="protein sequence ID" value="AMAM010224-PA"/>
    <property type="gene ID" value="AMAM010224"/>
</dbReference>
<dbReference type="Proteomes" id="UP000075901">
    <property type="component" value="Unassembled WGS sequence"/>
</dbReference>
<evidence type="ECO:0000313" key="2">
    <source>
        <dbReference type="Proteomes" id="UP000075901"/>
    </source>
</evidence>
<proteinExistence type="predicted"/>
<dbReference type="VEuPathDB" id="VectorBase:AMAM010224"/>
<keyword evidence="2" id="KW-1185">Reference proteome</keyword>
<reference evidence="1" key="2">
    <citation type="submission" date="2020-05" db="UniProtKB">
        <authorList>
            <consortium name="EnsemblMetazoa"/>
        </authorList>
    </citation>
    <scope>IDENTIFICATION</scope>
    <source>
        <strain evidence="1">maculatus3</strain>
    </source>
</reference>